<keyword evidence="1" id="KW-0479">Metal-binding</keyword>
<dbReference type="GO" id="GO:0045047">
    <property type="term" value="P:protein targeting to ER"/>
    <property type="evidence" value="ECO:0007669"/>
    <property type="project" value="TreeGrafter"/>
</dbReference>
<feature type="domain" description="AN1-type" evidence="7">
    <location>
        <begin position="4"/>
        <end position="52"/>
    </location>
</feature>
<sequence>MEFPHLGEHCSVTSCKILDFLPIKCDACSKTFCGDHFSYQSHGCAIRHVDDVQVPVCPMCSCPVTGFRRGDPPDIAVSQHLDNMCKNPGKKVYTNRCSARTCKNKEIVPIRCAQCRRNFCLKHRHPTDHECHTEKQAGRPDAAFSATRQQDRASIERQTREDEELARAIQASLNESSPRPTGVRASGSRSSRNPPLRVPPPTVDQPSCCIS</sequence>
<keyword evidence="4" id="KW-0862">Zinc</keyword>
<dbReference type="GO" id="GO:0043161">
    <property type="term" value="P:proteasome-mediated ubiquitin-dependent protein catabolic process"/>
    <property type="evidence" value="ECO:0007669"/>
    <property type="project" value="TreeGrafter"/>
</dbReference>
<dbReference type="GO" id="GO:0008270">
    <property type="term" value="F:zinc ion binding"/>
    <property type="evidence" value="ECO:0007669"/>
    <property type="project" value="UniProtKB-KW"/>
</dbReference>
<dbReference type="PANTHER" id="PTHR14677:SF20">
    <property type="entry name" value="ZINC FINGER AN1-TYPE CONTAINING 2A-RELATED"/>
    <property type="match status" value="1"/>
</dbReference>
<dbReference type="InterPro" id="IPR003903">
    <property type="entry name" value="UIM_dom"/>
</dbReference>
<evidence type="ECO:0000256" key="2">
    <source>
        <dbReference type="ARBA" id="ARBA00022737"/>
    </source>
</evidence>
<feature type="compositionally biased region" description="Basic and acidic residues" evidence="6">
    <location>
        <begin position="149"/>
        <end position="160"/>
    </location>
</feature>
<proteinExistence type="predicted"/>
<evidence type="ECO:0000256" key="1">
    <source>
        <dbReference type="ARBA" id="ARBA00022723"/>
    </source>
</evidence>
<accession>A0AAJ7L6Y6</accession>
<protein>
    <submittedName>
        <fullName evidence="9">AN1-type zinc finger protein 2A</fullName>
    </submittedName>
</protein>
<dbReference type="SMART" id="SM00154">
    <property type="entry name" value="ZnF_AN1"/>
    <property type="match status" value="2"/>
</dbReference>
<dbReference type="GeneID" id="100897727"/>
<dbReference type="PROSITE" id="PS51039">
    <property type="entry name" value="ZF_AN1"/>
    <property type="match status" value="2"/>
</dbReference>
<dbReference type="Pfam" id="PF01428">
    <property type="entry name" value="zf-AN1"/>
    <property type="match status" value="2"/>
</dbReference>
<dbReference type="KEGG" id="goe:100897727"/>
<dbReference type="GO" id="GO:0005783">
    <property type="term" value="C:endoplasmic reticulum"/>
    <property type="evidence" value="ECO:0007669"/>
    <property type="project" value="TreeGrafter"/>
</dbReference>
<dbReference type="SUPFAM" id="SSF118310">
    <property type="entry name" value="AN1-like Zinc finger"/>
    <property type="match status" value="2"/>
</dbReference>
<evidence type="ECO:0000259" key="7">
    <source>
        <dbReference type="PROSITE" id="PS51039"/>
    </source>
</evidence>
<dbReference type="Proteomes" id="UP000694867">
    <property type="component" value="Unplaced"/>
</dbReference>
<name>A0AAJ7L6Y6_9ACAR</name>
<gene>
    <name evidence="9" type="primary">LOC100897727</name>
</gene>
<feature type="region of interest" description="Disordered" evidence="6">
    <location>
        <begin position="131"/>
        <end position="211"/>
    </location>
</feature>
<dbReference type="InterPro" id="IPR035896">
    <property type="entry name" value="AN1-like_Znf"/>
</dbReference>
<dbReference type="AlphaFoldDB" id="A0AAJ7L6Y6"/>
<dbReference type="PANTHER" id="PTHR14677">
    <property type="entry name" value="ARSENITE INDUCUBLE RNA ASSOCIATED PROTEIN AIP-1-RELATED"/>
    <property type="match status" value="1"/>
</dbReference>
<keyword evidence="2" id="KW-0677">Repeat</keyword>
<keyword evidence="3 5" id="KW-0863">Zinc-finger</keyword>
<evidence type="ECO:0000313" key="9">
    <source>
        <dbReference type="RefSeq" id="XP_018497656.1"/>
    </source>
</evidence>
<dbReference type="Pfam" id="PF25403">
    <property type="entry name" value="zf-C2H2_ZFAND2"/>
    <property type="match status" value="1"/>
</dbReference>
<evidence type="ECO:0000256" key="3">
    <source>
        <dbReference type="ARBA" id="ARBA00022771"/>
    </source>
</evidence>
<organism evidence="8 9">
    <name type="scientific">Galendromus occidentalis</name>
    <name type="common">western predatory mite</name>
    <dbReference type="NCBI Taxonomy" id="34638"/>
    <lineage>
        <taxon>Eukaryota</taxon>
        <taxon>Metazoa</taxon>
        <taxon>Ecdysozoa</taxon>
        <taxon>Arthropoda</taxon>
        <taxon>Chelicerata</taxon>
        <taxon>Arachnida</taxon>
        <taxon>Acari</taxon>
        <taxon>Parasitiformes</taxon>
        <taxon>Mesostigmata</taxon>
        <taxon>Gamasina</taxon>
        <taxon>Phytoseioidea</taxon>
        <taxon>Phytoseiidae</taxon>
        <taxon>Typhlodrominae</taxon>
        <taxon>Galendromus</taxon>
    </lineage>
</organism>
<dbReference type="PROSITE" id="PS50330">
    <property type="entry name" value="UIM"/>
    <property type="match status" value="1"/>
</dbReference>
<dbReference type="InterPro" id="IPR057357">
    <property type="entry name" value="Znf-C2H2_ZFAND2A/B"/>
</dbReference>
<reference evidence="9" key="1">
    <citation type="submission" date="2025-08" db="UniProtKB">
        <authorList>
            <consortium name="RefSeq"/>
        </authorList>
    </citation>
    <scope>IDENTIFICATION</scope>
</reference>
<dbReference type="Gene3D" id="4.10.1110.10">
    <property type="entry name" value="AN1-like Zinc finger"/>
    <property type="match status" value="2"/>
</dbReference>
<keyword evidence="8" id="KW-1185">Reference proteome</keyword>
<evidence type="ECO:0000313" key="8">
    <source>
        <dbReference type="Proteomes" id="UP000694867"/>
    </source>
</evidence>
<evidence type="ECO:0000256" key="5">
    <source>
        <dbReference type="PROSITE-ProRule" id="PRU00449"/>
    </source>
</evidence>
<evidence type="ECO:0000256" key="4">
    <source>
        <dbReference type="ARBA" id="ARBA00022833"/>
    </source>
</evidence>
<dbReference type="InterPro" id="IPR000058">
    <property type="entry name" value="Znf_AN1"/>
</dbReference>
<feature type="domain" description="AN1-type" evidence="7">
    <location>
        <begin position="91"/>
        <end position="139"/>
    </location>
</feature>
<dbReference type="RefSeq" id="XP_018497656.1">
    <property type="nucleotide sequence ID" value="XM_018642140.1"/>
</dbReference>
<evidence type="ECO:0000256" key="6">
    <source>
        <dbReference type="SAM" id="MobiDB-lite"/>
    </source>
</evidence>